<feature type="disulfide bond" evidence="10">
    <location>
        <begin position="295"/>
        <end position="362"/>
    </location>
</feature>
<dbReference type="InterPro" id="IPR005428">
    <property type="entry name" value="CD36/SCARB1/SNMP1"/>
</dbReference>
<dbReference type="PRINTS" id="PR01609">
    <property type="entry name" value="CD36FAMILY"/>
</dbReference>
<evidence type="ECO:0000256" key="10">
    <source>
        <dbReference type="PIRSR" id="PIRSR605428-52"/>
    </source>
</evidence>
<evidence type="ECO:0000256" key="1">
    <source>
        <dbReference type="ARBA" id="ARBA00004651"/>
    </source>
</evidence>
<dbReference type="EMBL" id="KX271710">
    <property type="protein sequence ID" value="AQA28576.1"/>
    <property type="molecule type" value="mRNA"/>
</dbReference>
<name>A0A1P8YWJ9_PENVA</name>
<protein>
    <submittedName>
        <fullName evidence="12">Scavenger receptor</fullName>
    </submittedName>
</protein>
<evidence type="ECO:0000256" key="6">
    <source>
        <dbReference type="ARBA" id="ARBA00023136"/>
    </source>
</evidence>
<evidence type="ECO:0000256" key="2">
    <source>
        <dbReference type="ARBA" id="ARBA00010532"/>
    </source>
</evidence>
<keyword evidence="4 11" id="KW-0812">Transmembrane</keyword>
<sequence length="533" mass="59274">MSGEEVTGSGLETDNGIAAAAGEPHYSPQDEGGAAEDPAAMGRCGGMSGCRVAAVVVAVLVACLGVAMLAGGYNAIFNAALKSQLEIKEGSRSYEIWRKTPFPLILKVYLFNITNADAFEKGAKPDVQECGPYVWREYREKKNITFNPNNTVTYFQQRYWVWDEELSGNNSRDDVIVTLNTVPVAAAWAVHTSEFLLGMLNGMFNSVKEKAVVTTTAEQILFTGYEDPVLDWLKEHPSFASGISYDKFAWFYGRNLTTYYDGLFNMKTGVDTLENLGKIDWWNKTRATPFFSPPCNNVTGSAGEMFPPNQKPNHVVIYSSDLCMSVKLHYKENVTNDGIKGYRFWGSNTTFANGSVVPGNECYCVKGTCAPTGLLNAESCRMGAPAFISFPHFFNADPYLLNMVNGLKPEEEKHAFYMDLIPELGTPMNVAARVQINIRIQPYQGTGKFHFNRIDILKDLPNAYLPMLWFEEKAAMPPDMAPSVKFLLLLMNTPTLTIVWSLLVAIGVIVVVGLLLDHWRRHRSYDPLLDPLM</sequence>
<accession>A0A1P8YWJ9</accession>
<evidence type="ECO:0000313" key="12">
    <source>
        <dbReference type="EMBL" id="AQA28576.1"/>
    </source>
</evidence>
<dbReference type="InterPro" id="IPR002159">
    <property type="entry name" value="CD36_fam"/>
</dbReference>
<evidence type="ECO:0000256" key="11">
    <source>
        <dbReference type="SAM" id="Phobius"/>
    </source>
</evidence>
<reference evidence="12" key="1">
    <citation type="submission" date="2016-05" db="EMBL/GenBank/DDBJ databases">
        <title>Identification of scavenger receptor in Pacific white shrimp.</title>
        <authorList>
            <person name="Hou F."/>
        </authorList>
    </citation>
    <scope>NUCLEOTIDE SEQUENCE</scope>
</reference>
<evidence type="ECO:0000256" key="3">
    <source>
        <dbReference type="ARBA" id="ARBA00022475"/>
    </source>
</evidence>
<dbReference type="OrthoDB" id="514335at2759"/>
<comment type="subcellular location">
    <subcellularLocation>
        <location evidence="1">Cell membrane</location>
        <topology evidence="1">Multi-pass membrane protein</topology>
    </subcellularLocation>
</comment>
<keyword evidence="7 10" id="KW-1015">Disulfide bond</keyword>
<keyword evidence="3" id="KW-1003">Cell membrane</keyword>
<organism evidence="12">
    <name type="scientific">Penaeus vannamei</name>
    <name type="common">Whiteleg shrimp</name>
    <name type="synonym">Litopenaeus vannamei</name>
    <dbReference type="NCBI Taxonomy" id="6689"/>
    <lineage>
        <taxon>Eukaryota</taxon>
        <taxon>Metazoa</taxon>
        <taxon>Ecdysozoa</taxon>
        <taxon>Arthropoda</taxon>
        <taxon>Crustacea</taxon>
        <taxon>Multicrustacea</taxon>
        <taxon>Malacostraca</taxon>
        <taxon>Eumalacostraca</taxon>
        <taxon>Eucarida</taxon>
        <taxon>Decapoda</taxon>
        <taxon>Dendrobranchiata</taxon>
        <taxon>Penaeoidea</taxon>
        <taxon>Penaeidae</taxon>
        <taxon>Penaeus</taxon>
    </lineage>
</organism>
<evidence type="ECO:0000256" key="8">
    <source>
        <dbReference type="ARBA" id="ARBA00023170"/>
    </source>
</evidence>
<feature type="disulfide bond" evidence="10">
    <location>
        <begin position="323"/>
        <end position="380"/>
    </location>
</feature>
<comment type="similarity">
    <text evidence="2">Belongs to the CD36 family.</text>
</comment>
<dbReference type="GO" id="GO:0005886">
    <property type="term" value="C:plasma membrane"/>
    <property type="evidence" value="ECO:0007669"/>
    <property type="project" value="UniProtKB-SubCell"/>
</dbReference>
<feature type="disulfide bond" evidence="10">
    <location>
        <begin position="364"/>
        <end position="369"/>
    </location>
</feature>
<dbReference type="GO" id="GO:0005737">
    <property type="term" value="C:cytoplasm"/>
    <property type="evidence" value="ECO:0007669"/>
    <property type="project" value="TreeGrafter"/>
</dbReference>
<dbReference type="GO" id="GO:0005044">
    <property type="term" value="F:scavenger receptor activity"/>
    <property type="evidence" value="ECO:0007669"/>
    <property type="project" value="TreeGrafter"/>
</dbReference>
<keyword evidence="6 11" id="KW-0472">Membrane</keyword>
<dbReference type="Pfam" id="PF01130">
    <property type="entry name" value="CD36"/>
    <property type="match status" value="1"/>
</dbReference>
<evidence type="ECO:0000256" key="9">
    <source>
        <dbReference type="ARBA" id="ARBA00023180"/>
    </source>
</evidence>
<keyword evidence="8 12" id="KW-0675">Receptor</keyword>
<dbReference type="PANTHER" id="PTHR11923">
    <property type="entry name" value="SCAVENGER RECEPTOR CLASS B TYPE-1 SR-B1"/>
    <property type="match status" value="1"/>
</dbReference>
<dbReference type="AlphaFoldDB" id="A0A1P8YWJ9"/>
<evidence type="ECO:0000256" key="5">
    <source>
        <dbReference type="ARBA" id="ARBA00022989"/>
    </source>
</evidence>
<evidence type="ECO:0000256" key="7">
    <source>
        <dbReference type="ARBA" id="ARBA00023157"/>
    </source>
</evidence>
<dbReference type="PRINTS" id="PR01610">
    <property type="entry name" value="CD36ANTIGEN"/>
</dbReference>
<feature type="transmembrane region" description="Helical" evidence="11">
    <location>
        <begin position="52"/>
        <end position="73"/>
    </location>
</feature>
<keyword evidence="5 11" id="KW-1133">Transmembrane helix</keyword>
<feature type="transmembrane region" description="Helical" evidence="11">
    <location>
        <begin position="498"/>
        <end position="516"/>
    </location>
</feature>
<evidence type="ECO:0000256" key="4">
    <source>
        <dbReference type="ARBA" id="ARBA00022692"/>
    </source>
</evidence>
<keyword evidence="9" id="KW-0325">Glycoprotein</keyword>
<dbReference type="PANTHER" id="PTHR11923:SF93">
    <property type="entry name" value="GH07959P-RELATED"/>
    <property type="match status" value="1"/>
</dbReference>
<proteinExistence type="evidence at transcript level"/>